<evidence type="ECO:0000313" key="4">
    <source>
        <dbReference type="Proteomes" id="UP001596445"/>
    </source>
</evidence>
<dbReference type="PROSITE" id="PS51176">
    <property type="entry name" value="PDH_ADH"/>
    <property type="match status" value="1"/>
</dbReference>
<dbReference type="SUPFAM" id="SSF48179">
    <property type="entry name" value="6-phosphogluconate dehydrogenase C-terminal domain-like"/>
    <property type="match status" value="1"/>
</dbReference>
<proteinExistence type="predicted"/>
<dbReference type="PANTHER" id="PTHR21363:SF0">
    <property type="entry name" value="PREPHENATE DEHYDROGENASE [NADP(+)]"/>
    <property type="match status" value="1"/>
</dbReference>
<name>A0ABD5W2T4_9EURY</name>
<dbReference type="Proteomes" id="UP001596445">
    <property type="component" value="Unassembled WGS sequence"/>
</dbReference>
<reference evidence="3 4" key="1">
    <citation type="journal article" date="2019" name="Int. J. Syst. Evol. Microbiol.">
        <title>The Global Catalogue of Microorganisms (GCM) 10K type strain sequencing project: providing services to taxonomists for standard genome sequencing and annotation.</title>
        <authorList>
            <consortium name="The Broad Institute Genomics Platform"/>
            <consortium name="The Broad Institute Genome Sequencing Center for Infectious Disease"/>
            <person name="Wu L."/>
            <person name="Ma J."/>
        </authorList>
    </citation>
    <scope>NUCLEOTIDE SEQUENCE [LARGE SCALE GENOMIC DNA]</scope>
    <source>
        <strain evidence="3 4">JCM 30072</strain>
    </source>
</reference>
<dbReference type="InterPro" id="IPR036291">
    <property type="entry name" value="NAD(P)-bd_dom_sf"/>
</dbReference>
<comment type="caution">
    <text evidence="3">The sequence shown here is derived from an EMBL/GenBank/DDBJ whole genome shotgun (WGS) entry which is preliminary data.</text>
</comment>
<keyword evidence="1" id="KW-0560">Oxidoreductase</keyword>
<dbReference type="PANTHER" id="PTHR21363">
    <property type="entry name" value="PREPHENATE DEHYDROGENASE"/>
    <property type="match status" value="1"/>
</dbReference>
<sequence>MEVLIVGAGAMGQWVGDILSGRDVPSTLPAAESCTVSYYDQDTAVAERAASATGGTAVTTPDTTYDLVCIAVPIGAAQAAIEAHVPRAQAAAIDVTGTMSEPAEALCRHAPGVERASFHPLFSPDNEPGNVPVVVDEDGPTVAFIRDCFAERGNEVFETTAAEHDEAMATVQSKAHAAILAYALAGESVPDRFQTTVSGELQSLVGQVAGGNSQVYADIQEAFDGADDVAAAATRLADADRETFEALYEQLSQS</sequence>
<evidence type="ECO:0000256" key="1">
    <source>
        <dbReference type="ARBA" id="ARBA00023002"/>
    </source>
</evidence>
<dbReference type="InterPro" id="IPR050812">
    <property type="entry name" value="Preph/Arog_dehydrog"/>
</dbReference>
<dbReference type="GeneID" id="76628829"/>
<gene>
    <name evidence="3" type="ORF">ACFQQG_01075</name>
</gene>
<dbReference type="GO" id="GO:0008977">
    <property type="term" value="F:prephenate dehydrogenase (NAD+) activity"/>
    <property type="evidence" value="ECO:0007669"/>
    <property type="project" value="UniProtKB-ARBA"/>
</dbReference>
<accession>A0ABD5W2T4</accession>
<dbReference type="InterPro" id="IPR003099">
    <property type="entry name" value="Prephen_DH"/>
</dbReference>
<evidence type="ECO:0000313" key="3">
    <source>
        <dbReference type="EMBL" id="MFC7057022.1"/>
    </source>
</evidence>
<dbReference type="AlphaFoldDB" id="A0ABD5W2T4"/>
<dbReference type="Gene3D" id="3.40.50.720">
    <property type="entry name" value="NAD(P)-binding Rossmann-like Domain"/>
    <property type="match status" value="1"/>
</dbReference>
<dbReference type="EMBL" id="JBHSZI010000001">
    <property type="protein sequence ID" value="MFC7057022.1"/>
    <property type="molecule type" value="Genomic_DNA"/>
</dbReference>
<dbReference type="SUPFAM" id="SSF51735">
    <property type="entry name" value="NAD(P)-binding Rossmann-fold domains"/>
    <property type="match status" value="1"/>
</dbReference>
<protein>
    <submittedName>
        <fullName evidence="3">Prephenate dehydrogenase/arogenate dehydrogenase family protein</fullName>
    </submittedName>
</protein>
<dbReference type="RefSeq" id="WP_267162741.1">
    <property type="nucleotide sequence ID" value="NZ_CP112972.1"/>
</dbReference>
<dbReference type="InterPro" id="IPR008927">
    <property type="entry name" value="6-PGluconate_DH-like_C_sf"/>
</dbReference>
<feature type="domain" description="Prephenate/arogenate dehydrogenase" evidence="2">
    <location>
        <begin position="1"/>
        <end position="254"/>
    </location>
</feature>
<keyword evidence="4" id="KW-1185">Reference proteome</keyword>
<evidence type="ECO:0000259" key="2">
    <source>
        <dbReference type="PROSITE" id="PS51176"/>
    </source>
</evidence>
<organism evidence="3 4">
    <name type="scientific">Halovenus salina</name>
    <dbReference type="NCBI Taxonomy" id="1510225"/>
    <lineage>
        <taxon>Archaea</taxon>
        <taxon>Methanobacteriati</taxon>
        <taxon>Methanobacteriota</taxon>
        <taxon>Stenosarchaea group</taxon>
        <taxon>Halobacteria</taxon>
        <taxon>Halobacteriales</taxon>
        <taxon>Haloarculaceae</taxon>
        <taxon>Halovenus</taxon>
    </lineage>
</organism>